<dbReference type="SUPFAM" id="SSF52540">
    <property type="entry name" value="P-loop containing nucleoside triphosphate hydrolases"/>
    <property type="match status" value="1"/>
</dbReference>
<evidence type="ECO:0000313" key="6">
    <source>
        <dbReference type="EMBL" id="CDS86535.1"/>
    </source>
</evidence>
<dbReference type="EMBL" id="LK933504">
    <property type="protein sequence ID" value="CDT79237.1"/>
    <property type="molecule type" value="Genomic_DNA"/>
</dbReference>
<dbReference type="Gene3D" id="3.40.50.300">
    <property type="entry name" value="P-loop containing nucleotide triphosphate hydrolases"/>
    <property type="match status" value="1"/>
</dbReference>
<keyword evidence="3" id="KW-0067">ATP-binding</keyword>
<keyword evidence="2" id="KW-0547">Nucleotide-binding</keyword>
<dbReference type="Gene3D" id="1.10.8.60">
    <property type="match status" value="1"/>
</dbReference>
<dbReference type="InterPro" id="IPR003959">
    <property type="entry name" value="ATPase_AAA_core"/>
</dbReference>
<evidence type="ECO:0000313" key="5">
    <source>
        <dbReference type="EMBL" id="CDS86072.1"/>
    </source>
</evidence>
<dbReference type="SMART" id="SM00382">
    <property type="entry name" value="AAA"/>
    <property type="match status" value="1"/>
</dbReference>
<feature type="domain" description="AAA+ ATPase" evidence="4">
    <location>
        <begin position="36"/>
        <end position="152"/>
    </location>
</feature>
<dbReference type="GO" id="GO:0017116">
    <property type="term" value="F:single-stranded DNA helicase activity"/>
    <property type="evidence" value="ECO:0007669"/>
    <property type="project" value="TreeGrafter"/>
</dbReference>
<dbReference type="FunFam" id="1.20.272.10:FF:000001">
    <property type="entry name" value="Putative AAA family ATPase"/>
    <property type="match status" value="1"/>
</dbReference>
<accession>A0A069AVI3</accession>
<dbReference type="GO" id="GO:0008047">
    <property type="term" value="F:enzyme activator activity"/>
    <property type="evidence" value="ECO:0007669"/>
    <property type="project" value="TreeGrafter"/>
</dbReference>
<dbReference type="EMBL" id="LK932509">
    <property type="protein sequence ID" value="CDS86535.1"/>
    <property type="molecule type" value="Genomic_DNA"/>
</dbReference>
<dbReference type="InterPro" id="IPR021886">
    <property type="entry name" value="MgsA_C"/>
</dbReference>
<organism evidence="7">
    <name type="scientific">Clostridioides difficile</name>
    <name type="common">Peptoclostridium difficile</name>
    <dbReference type="NCBI Taxonomy" id="1496"/>
    <lineage>
        <taxon>Bacteria</taxon>
        <taxon>Bacillati</taxon>
        <taxon>Bacillota</taxon>
        <taxon>Clostridia</taxon>
        <taxon>Peptostreptococcales</taxon>
        <taxon>Peptostreptococcaceae</taxon>
        <taxon>Clostridioides</taxon>
    </lineage>
</organism>
<sequence length="421" mass="47211">MPLADKIRPKTMNDVIGQSHIIGNGKILSKILQSNFLPNMIFFGPPGVGKTTVAEIIAERSNKSFYKINATNSSLEDIKKVISELGSINNVNGVLLYIDEIQSFNKKQQQSILEFMENGSITLIASTTENPYHYVYKALLSRSTVFEFKPLEKLDIEKGLKRAVEVLNEDSYMDIECNNDAIEDIAILSDGDMRRALNILEVVVYSTKPNKDNITYIDSDVIRASTFNKIINYDKNGDSHYDILSAFQKSIRGSDPQASIHYLARLIKGGDLISICRRLLVIASEDIGLAYPNAIVIVKACVDSAMQLGFPEAKIPLAEATILLATSPKSNSACIAIMKAMDELDKEFVKDIPNSIKDAHYSGSKEIGRGCGYKYPHNFKNHYVKQQYLPDSIKDSIYYIPQENKTEKNIKKYLEYLNSDF</sequence>
<dbReference type="GO" id="GO:0016887">
    <property type="term" value="F:ATP hydrolysis activity"/>
    <property type="evidence" value="ECO:0007669"/>
    <property type="project" value="InterPro"/>
</dbReference>
<dbReference type="InterPro" id="IPR032423">
    <property type="entry name" value="AAA_assoc_2"/>
</dbReference>
<dbReference type="GO" id="GO:0003677">
    <property type="term" value="F:DNA binding"/>
    <property type="evidence" value="ECO:0007669"/>
    <property type="project" value="InterPro"/>
</dbReference>
<dbReference type="SUPFAM" id="SSF48019">
    <property type="entry name" value="post-AAA+ oligomerization domain-like"/>
    <property type="match status" value="1"/>
</dbReference>
<evidence type="ECO:0000256" key="1">
    <source>
        <dbReference type="ARBA" id="ARBA00008959"/>
    </source>
</evidence>
<dbReference type="AlphaFoldDB" id="A0A069AVI3"/>
<dbReference type="InterPro" id="IPR003593">
    <property type="entry name" value="AAA+_ATPase"/>
</dbReference>
<dbReference type="InterPro" id="IPR051314">
    <property type="entry name" value="AAA_ATPase_RarA/MGS1/WRNIP1"/>
</dbReference>
<dbReference type="InterPro" id="IPR008921">
    <property type="entry name" value="DNA_pol3_clamp-load_cplx_C"/>
</dbReference>
<dbReference type="CDD" id="cd18139">
    <property type="entry name" value="HLD_clamp_RarA"/>
    <property type="match status" value="1"/>
</dbReference>
<dbReference type="GO" id="GO:0000731">
    <property type="term" value="P:DNA synthesis involved in DNA repair"/>
    <property type="evidence" value="ECO:0007669"/>
    <property type="project" value="TreeGrafter"/>
</dbReference>
<dbReference type="Gene3D" id="1.20.272.10">
    <property type="match status" value="1"/>
</dbReference>
<evidence type="ECO:0000256" key="2">
    <source>
        <dbReference type="ARBA" id="ARBA00022741"/>
    </source>
</evidence>
<dbReference type="Gene3D" id="1.10.3710.10">
    <property type="entry name" value="DNA polymerase III clamp loader subunits, C-terminal domain"/>
    <property type="match status" value="1"/>
</dbReference>
<protein>
    <submittedName>
        <fullName evidence="5">DNA-dependent ATPase</fullName>
    </submittedName>
    <submittedName>
        <fullName evidence="7">Putative replication-associated recombination protein A RarA</fullName>
    </submittedName>
</protein>
<evidence type="ECO:0000313" key="7">
    <source>
        <dbReference type="EMBL" id="CDT79237.1"/>
    </source>
</evidence>
<dbReference type="Pfam" id="PF16193">
    <property type="entry name" value="AAA_assoc_2"/>
    <property type="match status" value="1"/>
</dbReference>
<reference evidence="7" key="1">
    <citation type="submission" date="2014-07" db="EMBL/GenBank/DDBJ databases">
        <authorList>
            <person name="Monot Marc"/>
        </authorList>
    </citation>
    <scope>NUCLEOTIDE SEQUENCE</scope>
    <source>
        <strain evidence="7">7032989</strain>
        <strain evidence="5">7032994</strain>
    </source>
</reference>
<proteinExistence type="inferred from homology"/>
<dbReference type="GO" id="GO:0005524">
    <property type="term" value="F:ATP binding"/>
    <property type="evidence" value="ECO:0007669"/>
    <property type="project" value="UniProtKB-KW"/>
</dbReference>
<comment type="similarity">
    <text evidence="1">Belongs to the AAA ATPase family. RarA/MGS1/WRNIP1 subfamily.</text>
</comment>
<dbReference type="PANTHER" id="PTHR13779">
    <property type="entry name" value="WERNER HELICASE-INTERACTING PROTEIN 1 FAMILY MEMBER"/>
    <property type="match status" value="1"/>
</dbReference>
<dbReference type="CDD" id="cd00009">
    <property type="entry name" value="AAA"/>
    <property type="match status" value="1"/>
</dbReference>
<dbReference type="EMBL" id="LK932392">
    <property type="protein sequence ID" value="CDS86072.1"/>
    <property type="molecule type" value="Genomic_DNA"/>
</dbReference>
<gene>
    <name evidence="5" type="primary">rarA</name>
    <name evidence="7" type="ORF">BN1095_790002</name>
    <name evidence="6" type="ORF">BN1096_560191</name>
    <name evidence="5" type="ORF">BN1097_540195</name>
</gene>
<dbReference type="GO" id="GO:0006261">
    <property type="term" value="P:DNA-templated DNA replication"/>
    <property type="evidence" value="ECO:0007669"/>
    <property type="project" value="TreeGrafter"/>
</dbReference>
<dbReference type="Pfam" id="PF00004">
    <property type="entry name" value="AAA"/>
    <property type="match status" value="1"/>
</dbReference>
<dbReference type="Pfam" id="PF12002">
    <property type="entry name" value="MgsA_C"/>
    <property type="match status" value="1"/>
</dbReference>
<name>A0A069AVI3_CLODI</name>
<evidence type="ECO:0000256" key="3">
    <source>
        <dbReference type="ARBA" id="ARBA00022840"/>
    </source>
</evidence>
<evidence type="ECO:0000259" key="4">
    <source>
        <dbReference type="SMART" id="SM00382"/>
    </source>
</evidence>
<dbReference type="GeneID" id="66353677"/>
<dbReference type="PANTHER" id="PTHR13779:SF7">
    <property type="entry name" value="ATPASE WRNIP1"/>
    <property type="match status" value="1"/>
</dbReference>
<dbReference type="FunFam" id="1.10.3710.10:FF:000003">
    <property type="entry name" value="ATPase, AAA family protein"/>
    <property type="match status" value="1"/>
</dbReference>
<dbReference type="InterPro" id="IPR027417">
    <property type="entry name" value="P-loop_NTPase"/>
</dbReference>
<dbReference type="RefSeq" id="WP_021366517.1">
    <property type="nucleotide sequence ID" value="NZ_BBYB01000042.1"/>
</dbReference>